<evidence type="ECO:0000256" key="2">
    <source>
        <dbReference type="SAM" id="Phobius"/>
    </source>
</evidence>
<proteinExistence type="predicted"/>
<feature type="compositionally biased region" description="Polar residues" evidence="1">
    <location>
        <begin position="268"/>
        <end position="279"/>
    </location>
</feature>
<keyword evidence="2" id="KW-1133">Transmembrane helix</keyword>
<dbReference type="OrthoDB" id="2115177at2759"/>
<accession>A0A9P6FJR7</accession>
<comment type="caution">
    <text evidence="4">The sequence shown here is derived from an EMBL/GenBank/DDBJ whole genome shotgun (WGS) entry which is preliminary data.</text>
</comment>
<feature type="domain" description="TRP C-terminal" evidence="3">
    <location>
        <begin position="5"/>
        <end position="103"/>
    </location>
</feature>
<gene>
    <name evidence="4" type="ORF">BGW38_009328</name>
</gene>
<dbReference type="Proteomes" id="UP000780801">
    <property type="component" value="Unassembled WGS sequence"/>
</dbReference>
<keyword evidence="2" id="KW-0812">Transmembrane</keyword>
<evidence type="ECO:0000259" key="3">
    <source>
        <dbReference type="Pfam" id="PF06011"/>
    </source>
</evidence>
<feature type="region of interest" description="Disordered" evidence="1">
    <location>
        <begin position="128"/>
        <end position="159"/>
    </location>
</feature>
<protein>
    <recommendedName>
        <fullName evidence="3">TRP C-terminal domain-containing protein</fullName>
    </recommendedName>
</protein>
<sequence length="279" mass="30766">MLPSFGVAQVAVLIIVELGYVVVIGVKWPFAESADNKFHLFLGIIRLVITGCLVAYIHDLETSPEVRQLFGYIQMALHLAVFIVIFSLVLWNFIQVIMFWHSRHSDAWKGPVKTYNFEDTMDDTETGWGLSSRGGGSSTHTRGIQGREQDEDDDILNPPRSRRFTVMSYSSMGSSGSGSHHGVRRESMQHATNAHVPVSYQHESLDDDTFRYGSPAERYRQARRTALAQSAASEGAGSTDDTLMDDGHDTLLPRTSGSGGLDHFVHGSTGSDCNSGIRD</sequence>
<evidence type="ECO:0000313" key="4">
    <source>
        <dbReference type="EMBL" id="KAF9554357.1"/>
    </source>
</evidence>
<keyword evidence="2" id="KW-0472">Membrane</keyword>
<reference evidence="4" key="1">
    <citation type="journal article" date="2020" name="Fungal Divers.">
        <title>Resolving the Mortierellaceae phylogeny through synthesis of multi-gene phylogenetics and phylogenomics.</title>
        <authorList>
            <person name="Vandepol N."/>
            <person name="Liber J."/>
            <person name="Desiro A."/>
            <person name="Na H."/>
            <person name="Kennedy M."/>
            <person name="Barry K."/>
            <person name="Grigoriev I.V."/>
            <person name="Miller A.N."/>
            <person name="O'Donnell K."/>
            <person name="Stajich J.E."/>
            <person name="Bonito G."/>
        </authorList>
    </citation>
    <scope>NUCLEOTIDE SEQUENCE</scope>
    <source>
        <strain evidence="4">KOD1015</strain>
    </source>
</reference>
<dbReference type="AlphaFoldDB" id="A0A9P6FJR7"/>
<dbReference type="Pfam" id="PF06011">
    <property type="entry name" value="TRP"/>
    <property type="match status" value="1"/>
</dbReference>
<keyword evidence="5" id="KW-1185">Reference proteome</keyword>
<organism evidence="4 5">
    <name type="scientific">Lunasporangiospora selenospora</name>
    <dbReference type="NCBI Taxonomy" id="979761"/>
    <lineage>
        <taxon>Eukaryota</taxon>
        <taxon>Fungi</taxon>
        <taxon>Fungi incertae sedis</taxon>
        <taxon>Mucoromycota</taxon>
        <taxon>Mortierellomycotina</taxon>
        <taxon>Mortierellomycetes</taxon>
        <taxon>Mortierellales</taxon>
        <taxon>Mortierellaceae</taxon>
        <taxon>Lunasporangiospora</taxon>
    </lineage>
</organism>
<dbReference type="InterPro" id="IPR040241">
    <property type="entry name" value="TRP_Flc/Pkd2-like"/>
</dbReference>
<dbReference type="PANTHER" id="PTHR31145">
    <property type="entry name" value="INTEGRAL MEMBRANE PROTEIN (AFU_ORTHOLOGUE AFUA_7G01610)"/>
    <property type="match status" value="1"/>
</dbReference>
<feature type="region of interest" description="Disordered" evidence="1">
    <location>
        <begin position="221"/>
        <end position="279"/>
    </location>
</feature>
<feature type="transmembrane region" description="Helical" evidence="2">
    <location>
        <begin position="6"/>
        <end position="26"/>
    </location>
</feature>
<dbReference type="InterPro" id="IPR010308">
    <property type="entry name" value="TRP_C"/>
</dbReference>
<evidence type="ECO:0000313" key="5">
    <source>
        <dbReference type="Proteomes" id="UP000780801"/>
    </source>
</evidence>
<feature type="transmembrane region" description="Helical" evidence="2">
    <location>
        <begin position="38"/>
        <end position="57"/>
    </location>
</feature>
<dbReference type="GO" id="GO:0016020">
    <property type="term" value="C:membrane"/>
    <property type="evidence" value="ECO:0007669"/>
    <property type="project" value="TreeGrafter"/>
</dbReference>
<dbReference type="EMBL" id="JAABOA010006802">
    <property type="protein sequence ID" value="KAF9554357.1"/>
    <property type="molecule type" value="Genomic_DNA"/>
</dbReference>
<feature type="transmembrane region" description="Helical" evidence="2">
    <location>
        <begin position="69"/>
        <end position="94"/>
    </location>
</feature>
<name>A0A9P6FJR7_9FUNG</name>
<dbReference type="GO" id="GO:0055085">
    <property type="term" value="P:transmembrane transport"/>
    <property type="evidence" value="ECO:0007669"/>
    <property type="project" value="TreeGrafter"/>
</dbReference>
<feature type="non-terminal residue" evidence="4">
    <location>
        <position position="279"/>
    </location>
</feature>
<evidence type="ECO:0000256" key="1">
    <source>
        <dbReference type="SAM" id="MobiDB-lite"/>
    </source>
</evidence>
<dbReference type="PANTHER" id="PTHR31145:SF6">
    <property type="entry name" value="INTEGRAL MEMBRANE PROTEIN (AFU_ORTHOLOGUE AFUA_7G01610)"/>
    <property type="match status" value="1"/>
</dbReference>